<dbReference type="InterPro" id="IPR008334">
    <property type="entry name" value="5'-Nucleotdase_C"/>
</dbReference>
<dbReference type="PANTHER" id="PTHR11575:SF24">
    <property type="entry name" value="5'-NUCLEOTIDASE"/>
    <property type="match status" value="1"/>
</dbReference>
<proteinExistence type="predicted"/>
<dbReference type="InterPro" id="IPR004843">
    <property type="entry name" value="Calcineurin-like_PHP"/>
</dbReference>
<dbReference type="EMBL" id="QFXC01000011">
    <property type="protein sequence ID" value="RDH82980.1"/>
    <property type="molecule type" value="Genomic_DNA"/>
</dbReference>
<dbReference type="GO" id="GO:0009166">
    <property type="term" value="P:nucleotide catabolic process"/>
    <property type="evidence" value="ECO:0007669"/>
    <property type="project" value="InterPro"/>
</dbReference>
<evidence type="ECO:0000313" key="7">
    <source>
        <dbReference type="Proteomes" id="UP000254266"/>
    </source>
</evidence>
<keyword evidence="7" id="KW-1185">Reference proteome</keyword>
<evidence type="ECO:0000259" key="4">
    <source>
        <dbReference type="Pfam" id="PF00149"/>
    </source>
</evidence>
<dbReference type="AlphaFoldDB" id="A0A370DEJ3"/>
<accession>A0A370DEJ3</accession>
<dbReference type="SUPFAM" id="SSF55816">
    <property type="entry name" value="5'-nucleotidase (syn. UDP-sugar hydrolase), C-terminal domain"/>
    <property type="match status" value="1"/>
</dbReference>
<dbReference type="Gene3D" id="3.60.21.10">
    <property type="match status" value="1"/>
</dbReference>
<feature type="domain" description="Calcineurin-like phosphoesterase" evidence="4">
    <location>
        <begin position="44"/>
        <end position="143"/>
    </location>
</feature>
<dbReference type="Pfam" id="PF02872">
    <property type="entry name" value="5_nucleotid_C"/>
    <property type="match status" value="1"/>
</dbReference>
<dbReference type="Proteomes" id="UP000254266">
    <property type="component" value="Unassembled WGS sequence"/>
</dbReference>
<sequence length="743" mass="79454">MKNLNKPASDSGVLRKTLLSAAISFCAISSSAFADDDVVTLIEMGDLHGTLVPHAAVLKNLDGSEREVASSGGLARLKTVVNTIRADNSEAVLLSTGDLTHGSAETMFTVGDAMMVPMNAFGIDVYTPGNWDFGYGGAVFRNRFTSFGPKPTIPGNLRAMSGHIGCDDVPVIAGLTDEASGYTCNEITATAPFPTPEGKGVIQASFPTVAANVYNAAPLPTFLHGKPVLPPFKMLNRNGTQIAVIGLTASIVPQQADAFNIGLRFTQGIEELPGIIEQVKSLGAELIVVQSELGLPQNIKIAQTFEDIDVMYSAHTHEVTLGALLVTEKKITRTTPGESLSRGELRQLSNGAAIVVETNRDMYVGRLDLEMNHGDVVDFDWEAIPVDESIAEDPAMAELVAAMEEDFIAGEDGLVKRHSFLPGGFLNPSTQGLQLVDDLDTVVGYTDTLLLRHHVLEDTLNNFLADAILDVTNTVPDVRDVPGWENGVDISMANGFRFGNAVLPGSEITLRDLYTWFPIAPAVNIADFAGQSIEGSLNTILGAVFNRNVFMQRGGWYLGLANMEQTIDLKNRPFSSSSGRIVQTKIGGMPLDPGKRYVFASCYGHGNALDHVCRTGGGANHKFFQLADADDYSSDITLSEPVNKVGIITGPVVKQVAPNNYLHPVHALRRYLDSLTDNTVTEAQFGTGQGRVTTVDSKNPGNLPQAESEQIGQPGNTPDASFVQPPFGAGPDFFSGSINNHSH</sequence>
<name>A0A370DEJ3_9GAMM</name>
<feature type="compositionally biased region" description="Polar residues" evidence="2">
    <location>
        <begin position="686"/>
        <end position="719"/>
    </location>
</feature>
<dbReference type="InterPro" id="IPR006179">
    <property type="entry name" value="5_nucleotidase/apyrase"/>
</dbReference>
<evidence type="ECO:0000259" key="5">
    <source>
        <dbReference type="Pfam" id="PF02872"/>
    </source>
</evidence>
<dbReference type="Pfam" id="PF00149">
    <property type="entry name" value="Metallophos"/>
    <property type="match status" value="1"/>
</dbReference>
<dbReference type="PANTHER" id="PTHR11575">
    <property type="entry name" value="5'-NUCLEOTIDASE-RELATED"/>
    <property type="match status" value="1"/>
</dbReference>
<dbReference type="GO" id="GO:0030288">
    <property type="term" value="C:outer membrane-bounded periplasmic space"/>
    <property type="evidence" value="ECO:0007669"/>
    <property type="project" value="TreeGrafter"/>
</dbReference>
<comment type="caution">
    <text evidence="6">The sequence shown here is derived from an EMBL/GenBank/DDBJ whole genome shotgun (WGS) entry which is preliminary data.</text>
</comment>
<protein>
    <submittedName>
        <fullName evidence="6">Uncharacterized protein</fullName>
    </submittedName>
</protein>
<dbReference type="InterPro" id="IPR029052">
    <property type="entry name" value="Metallo-depent_PP-like"/>
</dbReference>
<evidence type="ECO:0000256" key="1">
    <source>
        <dbReference type="ARBA" id="ARBA00022729"/>
    </source>
</evidence>
<dbReference type="SUPFAM" id="SSF56300">
    <property type="entry name" value="Metallo-dependent phosphatases"/>
    <property type="match status" value="1"/>
</dbReference>
<feature type="region of interest" description="Disordered" evidence="2">
    <location>
        <begin position="686"/>
        <end position="743"/>
    </location>
</feature>
<evidence type="ECO:0000256" key="2">
    <source>
        <dbReference type="SAM" id="MobiDB-lite"/>
    </source>
</evidence>
<feature type="signal peptide" evidence="3">
    <location>
        <begin position="1"/>
        <end position="34"/>
    </location>
</feature>
<reference evidence="6 7" key="1">
    <citation type="journal article" date="2018" name="ISME J.">
        <title>Endosymbiont genomes yield clues of tubeworm success.</title>
        <authorList>
            <person name="Li Y."/>
            <person name="Liles M.R."/>
            <person name="Halanych K.M."/>
        </authorList>
    </citation>
    <scope>NUCLEOTIDE SEQUENCE [LARGE SCALE GENOMIC DNA]</scope>
    <source>
        <strain evidence="6">A1464</strain>
    </source>
</reference>
<evidence type="ECO:0000256" key="3">
    <source>
        <dbReference type="SAM" id="SignalP"/>
    </source>
</evidence>
<evidence type="ECO:0000313" key="6">
    <source>
        <dbReference type="EMBL" id="RDH82980.1"/>
    </source>
</evidence>
<dbReference type="Gene3D" id="3.90.780.10">
    <property type="entry name" value="5'-Nucleotidase, C-terminal domain"/>
    <property type="match status" value="1"/>
</dbReference>
<dbReference type="InterPro" id="IPR036907">
    <property type="entry name" value="5'-Nucleotdase_C_sf"/>
</dbReference>
<organism evidence="6 7">
    <name type="scientific">endosymbiont of Galathealinum brachiosum</name>
    <dbReference type="NCBI Taxonomy" id="2200906"/>
    <lineage>
        <taxon>Bacteria</taxon>
        <taxon>Pseudomonadati</taxon>
        <taxon>Pseudomonadota</taxon>
        <taxon>Gammaproteobacteria</taxon>
        <taxon>sulfur-oxidizing symbionts</taxon>
    </lineage>
</organism>
<feature type="chain" id="PRO_5016810825" evidence="3">
    <location>
        <begin position="35"/>
        <end position="743"/>
    </location>
</feature>
<feature type="domain" description="5'-Nucleotidase C-terminal" evidence="5">
    <location>
        <begin position="454"/>
        <end position="600"/>
    </location>
</feature>
<gene>
    <name evidence="6" type="ORF">DIZ80_12005</name>
</gene>
<dbReference type="GO" id="GO:0016787">
    <property type="term" value="F:hydrolase activity"/>
    <property type="evidence" value="ECO:0007669"/>
    <property type="project" value="InterPro"/>
</dbReference>
<keyword evidence="1 3" id="KW-0732">Signal</keyword>